<keyword evidence="3" id="KW-1185">Reference proteome</keyword>
<reference evidence="2 3" key="2">
    <citation type="journal article" date="2012" name="Open Biol.">
        <title>Characteristics of nucleosomes and linker DNA regions on the genome of the basidiomycete Mixia osmundae revealed by mono- and dinucleosome mapping.</title>
        <authorList>
            <person name="Nishida H."/>
            <person name="Kondo S."/>
            <person name="Matsumoto T."/>
            <person name="Suzuki Y."/>
            <person name="Yoshikawa H."/>
            <person name="Taylor T.D."/>
            <person name="Sugiyama J."/>
        </authorList>
    </citation>
    <scope>NUCLEOTIDE SEQUENCE [LARGE SCALE GENOMIC DNA]</scope>
    <source>
        <strain evidence="3">CBS 9802 / IAM 14324 / JCM 22182 / KY 12970</strain>
    </source>
</reference>
<organism evidence="2 3">
    <name type="scientific">Mixia osmundae (strain CBS 9802 / IAM 14324 / JCM 22182 / KY 12970)</name>
    <dbReference type="NCBI Taxonomy" id="764103"/>
    <lineage>
        <taxon>Eukaryota</taxon>
        <taxon>Fungi</taxon>
        <taxon>Dikarya</taxon>
        <taxon>Basidiomycota</taxon>
        <taxon>Pucciniomycotina</taxon>
        <taxon>Mixiomycetes</taxon>
        <taxon>Mixiales</taxon>
        <taxon>Mixiaceae</taxon>
        <taxon>Mixia</taxon>
    </lineage>
</organism>
<dbReference type="InParanoid" id="G7E4N6"/>
<proteinExistence type="predicted"/>
<dbReference type="AlphaFoldDB" id="G7E4N6"/>
<accession>G7E4N6</accession>
<feature type="compositionally biased region" description="Polar residues" evidence="1">
    <location>
        <begin position="1"/>
        <end position="12"/>
    </location>
</feature>
<evidence type="ECO:0000313" key="2">
    <source>
        <dbReference type="EMBL" id="GAA97796.1"/>
    </source>
</evidence>
<gene>
    <name evidence="2" type="primary">Mo04475</name>
    <name evidence="2" type="ORF">E5Q_04475</name>
</gene>
<feature type="region of interest" description="Disordered" evidence="1">
    <location>
        <begin position="50"/>
        <end position="73"/>
    </location>
</feature>
<feature type="region of interest" description="Disordered" evidence="1">
    <location>
        <begin position="1"/>
        <end position="21"/>
    </location>
</feature>
<comment type="caution">
    <text evidence="2">The sequence shown here is derived from an EMBL/GenBank/DDBJ whole genome shotgun (WGS) entry which is preliminary data.</text>
</comment>
<evidence type="ECO:0000256" key="1">
    <source>
        <dbReference type="SAM" id="MobiDB-lite"/>
    </source>
</evidence>
<sequence>MELIENSRTQRSSVRRAAATCPGPITKGYPSFRASYGYTSSRIKVAGISGASQPSIQTSTHSPRQAVRAKKKGQPAFVLINTQDLT</sequence>
<protein>
    <submittedName>
        <fullName evidence="2">Uncharacterized protein</fullName>
    </submittedName>
</protein>
<feature type="compositionally biased region" description="Polar residues" evidence="1">
    <location>
        <begin position="50"/>
        <end position="63"/>
    </location>
</feature>
<dbReference type="EMBL" id="BABT02000142">
    <property type="protein sequence ID" value="GAA97796.1"/>
    <property type="molecule type" value="Genomic_DNA"/>
</dbReference>
<evidence type="ECO:0000313" key="3">
    <source>
        <dbReference type="Proteomes" id="UP000009131"/>
    </source>
</evidence>
<dbReference type="Proteomes" id="UP000009131">
    <property type="component" value="Unassembled WGS sequence"/>
</dbReference>
<dbReference type="HOGENOM" id="CLU_2527974_0_0_1"/>
<name>G7E4N6_MIXOS</name>
<reference evidence="2 3" key="1">
    <citation type="journal article" date="2011" name="J. Gen. Appl. Microbiol.">
        <title>Draft genome sequencing of the enigmatic basidiomycete Mixia osmundae.</title>
        <authorList>
            <person name="Nishida H."/>
            <person name="Nagatsuka Y."/>
            <person name="Sugiyama J."/>
        </authorList>
    </citation>
    <scope>NUCLEOTIDE SEQUENCE [LARGE SCALE GENOMIC DNA]</scope>
    <source>
        <strain evidence="3">CBS 9802 / IAM 14324 / JCM 22182 / KY 12970</strain>
    </source>
</reference>